<comment type="caution">
    <text evidence="1">The sequence shown here is derived from an EMBL/GenBank/DDBJ whole genome shotgun (WGS) entry which is preliminary data.</text>
</comment>
<dbReference type="Proteomes" id="UP000796761">
    <property type="component" value="Unassembled WGS sequence"/>
</dbReference>
<evidence type="ECO:0000313" key="2">
    <source>
        <dbReference type="Proteomes" id="UP000796761"/>
    </source>
</evidence>
<evidence type="ECO:0000313" key="1">
    <source>
        <dbReference type="EMBL" id="TRZ20424.1"/>
    </source>
</evidence>
<sequence length="120" mass="14047">MIKRKEHLSYEEKLRELGLFSLKKRQLRGKLINIHQYLQEGCQQDAARLWSVMPSNGTRGNEQKVMPREFHLNMRKKFFTVQVTKHQNRLSKEAVESSSLEISKNSLDTTLCNAFSHDIS</sequence>
<proteinExistence type="predicted"/>
<dbReference type="OrthoDB" id="9391978at2759"/>
<organism evidence="1 2">
    <name type="scientific">Zosterops borbonicus</name>
    <dbReference type="NCBI Taxonomy" id="364589"/>
    <lineage>
        <taxon>Eukaryota</taxon>
        <taxon>Metazoa</taxon>
        <taxon>Chordata</taxon>
        <taxon>Craniata</taxon>
        <taxon>Vertebrata</taxon>
        <taxon>Euteleostomi</taxon>
        <taxon>Archelosauria</taxon>
        <taxon>Archosauria</taxon>
        <taxon>Dinosauria</taxon>
        <taxon>Saurischia</taxon>
        <taxon>Theropoda</taxon>
        <taxon>Coelurosauria</taxon>
        <taxon>Aves</taxon>
        <taxon>Neognathae</taxon>
        <taxon>Neoaves</taxon>
        <taxon>Telluraves</taxon>
        <taxon>Australaves</taxon>
        <taxon>Passeriformes</taxon>
        <taxon>Sylvioidea</taxon>
        <taxon>Zosteropidae</taxon>
        <taxon>Zosterops</taxon>
    </lineage>
</organism>
<name>A0A8K1GMM4_9PASS</name>
<reference evidence="1" key="1">
    <citation type="submission" date="2019-04" db="EMBL/GenBank/DDBJ databases">
        <title>Genome assembly of Zosterops borbonicus 15179.</title>
        <authorList>
            <person name="Leroy T."/>
            <person name="Anselmetti Y."/>
            <person name="Tilak M.-K."/>
            <person name="Nabholz B."/>
        </authorList>
    </citation>
    <scope>NUCLEOTIDE SEQUENCE</scope>
    <source>
        <strain evidence="1">HGM_15179</strain>
        <tissue evidence="1">Muscle</tissue>
    </source>
</reference>
<dbReference type="AlphaFoldDB" id="A0A8K1GMM4"/>
<dbReference type="EMBL" id="SWJQ01000149">
    <property type="protein sequence ID" value="TRZ20424.1"/>
    <property type="molecule type" value="Genomic_DNA"/>
</dbReference>
<accession>A0A8K1GMM4</accession>
<gene>
    <name evidence="1" type="ORF">HGM15179_006695</name>
</gene>
<protein>
    <submittedName>
        <fullName evidence="1">Uncharacterized protein</fullName>
    </submittedName>
</protein>
<keyword evidence="2" id="KW-1185">Reference proteome</keyword>